<dbReference type="InterPro" id="IPR050557">
    <property type="entry name" value="RTX_toxin/Mannuronan_C5-epim"/>
</dbReference>
<keyword evidence="2" id="KW-0964">Secreted</keyword>
<geneLocation type="plasmid" evidence="4">
    <name>pRGFK1371</name>
</geneLocation>
<sequence length="792" mass="80165">MPLGFRVALGTDNTLWFGDSVATASETFTAASRIGAGSLRATGTLDGESFTDREIGGIFHTNAAGQLYFEPDNSGLTISSATISISPIYNNNSITATSPALGNNLNGSSTPETFFGEGGNDTIEAGGALFTDGGTGGEADTDVLYGGTGNDNMRAEGGWDRLQGNAGNDTLNGGYGMDIADYSDGTAGINLTIANGTVNLSGAGLGTDSLQGMDGAIGTNFADTIIGYDDDGEDPDGSAYTNYIDGAGGNDSIDGRTGSDFLFGGTGGDTIIGGLWDGDAGVVLRPGRLSELGGTVDDRIFGGLGDDVIYGDDIAGTNTLGGNDYIEGGDGADRILAGAGIDTVFGDAGNDTIDGGAGADSISAGAGDDIINLSDGHGADTVAGGTGTDTLSGAALSNSATVGYANGAGNLAEGGSTVTFTGVESIVTGAGADRIDASGNTAEASFSTGAGNDTIIGGSGAETMTGGMGNDFFVVGSGDVITDFGAGSTGSPDDGDPTNNDSVNLGDFYNAENLAVLNAARVSQGLAAYRNPLDWARADQADDGVLNSITTANGFASNFTLTLRNGGTAVEAVSLTNETLGVVCFAADVRIETATGPVAAGDLRPGMLVVTKDGGLQPIRWIGRRRLSAADLAAKPELRPIRIRKGALGSGQPTADLVVSPQHRILVRSRIAERMFGASEVLVAAKQLCAIPRIEIAEDIDAVVYVHFLLDTHQIVLSNGAETESLHPGPQALKTVGLAALEEIFTLFPELRAGANRPAARILCSGRQGRQLAARHAAKNRELVATSRVRTR</sequence>
<reference evidence="4" key="1">
    <citation type="submission" date="2015-06" db="EMBL/GenBank/DDBJ databases">
        <authorList>
            <person name="Joergensen T."/>
        </authorList>
    </citation>
    <scope>NUCLEOTIDE SEQUENCE</scope>
    <source>
        <plasmid evidence="4">pRGFK1371</plasmid>
    </source>
</reference>
<dbReference type="PANTHER" id="PTHR38340">
    <property type="entry name" value="S-LAYER PROTEIN"/>
    <property type="match status" value="1"/>
</dbReference>
<dbReference type="AlphaFoldDB" id="A0A0H5Q6T4"/>
<dbReference type="InterPro" id="IPR036844">
    <property type="entry name" value="Hint_dom_sf"/>
</dbReference>
<keyword evidence="4" id="KW-0614">Plasmid</keyword>
<accession>A0A0H5Q6T4</accession>
<dbReference type="EMBL" id="LN853932">
    <property type="protein sequence ID" value="CRY97110.1"/>
    <property type="molecule type" value="Genomic_DNA"/>
</dbReference>
<protein>
    <recommendedName>
        <fullName evidence="3">Hedgehog/Intein (Hint) domain-containing protein</fullName>
    </recommendedName>
</protein>
<dbReference type="GO" id="GO:0005509">
    <property type="term" value="F:calcium ion binding"/>
    <property type="evidence" value="ECO:0007669"/>
    <property type="project" value="InterPro"/>
</dbReference>
<organism evidence="4">
    <name type="scientific">uncultured prokaryote</name>
    <dbReference type="NCBI Taxonomy" id="198431"/>
    <lineage>
        <taxon>unclassified sequences</taxon>
        <taxon>environmental samples</taxon>
    </lineage>
</organism>
<evidence type="ECO:0000313" key="4">
    <source>
        <dbReference type="EMBL" id="CRY97110.1"/>
    </source>
</evidence>
<proteinExistence type="predicted"/>
<name>A0A0H5Q6T4_9ZZZZ</name>
<dbReference type="InterPro" id="IPR001343">
    <property type="entry name" value="Hemolysn_Ca-bd"/>
</dbReference>
<dbReference type="PANTHER" id="PTHR38340:SF1">
    <property type="entry name" value="S-LAYER PROTEIN"/>
    <property type="match status" value="1"/>
</dbReference>
<dbReference type="Gene3D" id="2.150.10.10">
    <property type="entry name" value="Serralysin-like metalloprotease, C-terminal"/>
    <property type="match status" value="4"/>
</dbReference>
<dbReference type="SUPFAM" id="SSF51120">
    <property type="entry name" value="beta-Roll"/>
    <property type="match status" value="3"/>
</dbReference>
<evidence type="ECO:0000256" key="2">
    <source>
        <dbReference type="ARBA" id="ARBA00022525"/>
    </source>
</evidence>
<dbReference type="Pfam" id="PF00353">
    <property type="entry name" value="HemolysinCabind"/>
    <property type="match status" value="8"/>
</dbReference>
<dbReference type="SUPFAM" id="SSF51294">
    <property type="entry name" value="Hedgehog/intein (Hint) domain"/>
    <property type="match status" value="1"/>
</dbReference>
<dbReference type="InterPro" id="IPR011049">
    <property type="entry name" value="Serralysin-like_metalloprot_C"/>
</dbReference>
<evidence type="ECO:0000256" key="1">
    <source>
        <dbReference type="ARBA" id="ARBA00004613"/>
    </source>
</evidence>
<dbReference type="InterPro" id="IPR028992">
    <property type="entry name" value="Hedgehog/Intein_dom"/>
</dbReference>
<feature type="domain" description="Hedgehog/Intein (Hint)" evidence="3">
    <location>
        <begin position="583"/>
        <end position="729"/>
    </location>
</feature>
<comment type="subcellular location">
    <subcellularLocation>
        <location evidence="1">Secreted</location>
    </subcellularLocation>
</comment>
<dbReference type="PROSITE" id="PS00330">
    <property type="entry name" value="HEMOLYSIN_CALCIUM"/>
    <property type="match status" value="2"/>
</dbReference>
<dbReference type="InterPro" id="IPR018511">
    <property type="entry name" value="Hemolysin-typ_Ca-bd_CS"/>
</dbReference>
<dbReference type="PRINTS" id="PR00313">
    <property type="entry name" value="CABNDNGRPT"/>
</dbReference>
<dbReference type="GO" id="GO:0005576">
    <property type="term" value="C:extracellular region"/>
    <property type="evidence" value="ECO:0007669"/>
    <property type="project" value="UniProtKB-SubCell"/>
</dbReference>
<reference evidence="4" key="2">
    <citation type="submission" date="2015-07" db="EMBL/GenBank/DDBJ databases">
        <title>Plasmids, circular viruses and viroids from rat gut.</title>
        <authorList>
            <person name="Jorgensen T.J."/>
            <person name="Hansen M.A."/>
            <person name="Xu Z."/>
            <person name="Tabak M.A."/>
            <person name="Sorensen S.J."/>
            <person name="Hansen L.H."/>
        </authorList>
    </citation>
    <scope>NUCLEOTIDE SEQUENCE</scope>
    <source>
        <plasmid evidence="4">pRGFK1371</plasmid>
    </source>
</reference>
<dbReference type="Pfam" id="PF13403">
    <property type="entry name" value="Hint_2"/>
    <property type="match status" value="1"/>
</dbReference>
<evidence type="ECO:0000259" key="3">
    <source>
        <dbReference type="Pfam" id="PF13403"/>
    </source>
</evidence>